<dbReference type="PANTHER" id="PTHR23521">
    <property type="entry name" value="TRANSPORTER MFS SUPERFAMILY"/>
    <property type="match status" value="1"/>
</dbReference>
<keyword evidence="1" id="KW-1133">Transmembrane helix</keyword>
<keyword evidence="1" id="KW-0812">Transmembrane</keyword>
<dbReference type="PANTHER" id="PTHR23521:SF2">
    <property type="entry name" value="TRANSPORTER MFS SUPERFAMILY"/>
    <property type="match status" value="1"/>
</dbReference>
<dbReference type="GO" id="GO:0005886">
    <property type="term" value="C:plasma membrane"/>
    <property type="evidence" value="ECO:0007669"/>
    <property type="project" value="TreeGrafter"/>
</dbReference>
<dbReference type="EMBL" id="UINC01024996">
    <property type="protein sequence ID" value="SVA99766.1"/>
    <property type="molecule type" value="Genomic_DNA"/>
</dbReference>
<dbReference type="AlphaFoldDB" id="A0A382AE22"/>
<dbReference type="GO" id="GO:0022857">
    <property type="term" value="F:transmembrane transporter activity"/>
    <property type="evidence" value="ECO:0007669"/>
    <property type="project" value="InterPro"/>
</dbReference>
<keyword evidence="1" id="KW-0472">Membrane</keyword>
<proteinExistence type="predicted"/>
<dbReference type="Pfam" id="PF07690">
    <property type="entry name" value="MFS_1"/>
    <property type="match status" value="1"/>
</dbReference>
<feature type="transmembrane region" description="Helical" evidence="1">
    <location>
        <begin position="55"/>
        <end position="74"/>
    </location>
</feature>
<feature type="transmembrane region" description="Helical" evidence="1">
    <location>
        <begin position="21"/>
        <end position="43"/>
    </location>
</feature>
<protein>
    <recommendedName>
        <fullName evidence="3">Major facilitator superfamily (MFS) profile domain-containing protein</fullName>
    </recommendedName>
</protein>
<feature type="transmembrane region" description="Helical" evidence="1">
    <location>
        <begin position="144"/>
        <end position="165"/>
    </location>
</feature>
<feature type="transmembrane region" description="Helical" evidence="1">
    <location>
        <begin position="110"/>
        <end position="132"/>
    </location>
</feature>
<feature type="transmembrane region" description="Helical" evidence="1">
    <location>
        <begin position="364"/>
        <end position="381"/>
    </location>
</feature>
<feature type="transmembrane region" description="Helical" evidence="1">
    <location>
        <begin position="331"/>
        <end position="352"/>
    </location>
</feature>
<dbReference type="InterPro" id="IPR011701">
    <property type="entry name" value="MFS"/>
</dbReference>
<feature type="transmembrane region" description="Helical" evidence="1">
    <location>
        <begin position="277"/>
        <end position="299"/>
    </location>
</feature>
<evidence type="ECO:0000256" key="1">
    <source>
        <dbReference type="SAM" id="Phobius"/>
    </source>
</evidence>
<accession>A0A382AE22</accession>
<evidence type="ECO:0008006" key="3">
    <source>
        <dbReference type="Google" id="ProtNLM"/>
    </source>
</evidence>
<feature type="transmembrane region" description="Helical" evidence="1">
    <location>
        <begin position="245"/>
        <end position="265"/>
    </location>
</feature>
<evidence type="ECO:0000313" key="2">
    <source>
        <dbReference type="EMBL" id="SVA99766.1"/>
    </source>
</evidence>
<organism evidence="2">
    <name type="scientific">marine metagenome</name>
    <dbReference type="NCBI Taxonomy" id="408172"/>
    <lineage>
        <taxon>unclassified sequences</taxon>
        <taxon>metagenomes</taxon>
        <taxon>ecological metagenomes</taxon>
    </lineage>
</organism>
<gene>
    <name evidence="2" type="ORF">METZ01_LOCUS152620</name>
</gene>
<dbReference type="InterPro" id="IPR036259">
    <property type="entry name" value="MFS_trans_sf"/>
</dbReference>
<dbReference type="SUPFAM" id="SSF103473">
    <property type="entry name" value="MFS general substrate transporter"/>
    <property type="match status" value="1"/>
</dbReference>
<sequence>MRIAGALTLENTLSTEPKVRISAPVIALAMYAIASGYLMSLIPLMLTHYGLDTSLASWLASSFYAGLLLGALAIEPLVTRLGHRNGFVWCLGTLITTIAIMPAIPDASVWLLARFVAGVAVAGVFVVVESWLLHGNEADRAKRVGLYMGAFYGGSSLGQLCLGFVGVHGVMPFVAIFTALLFAVGVLLLIKSDQPSSAEITPLSFKQITKLNHAAIMGCIVSGLTLGAVYGLMPLELIQRGIAHQHLGGLMALVILGAMAVQPLIPMLSRYLSRTLLMALFCLLGVAAISLTLSFAGLYALGAGLFLLGMALFALYPVAINLACDNLDAHYIVSATQIMLFSYSLGSVAGPIIADGFILREQGLMGYLFTCLLATSIYMLIASIKLKSKAKGVYG</sequence>
<dbReference type="Gene3D" id="1.20.1250.20">
    <property type="entry name" value="MFS general substrate transporter like domains"/>
    <property type="match status" value="1"/>
</dbReference>
<feature type="transmembrane region" description="Helical" evidence="1">
    <location>
        <begin position="211"/>
        <end position="233"/>
    </location>
</feature>
<reference evidence="2" key="1">
    <citation type="submission" date="2018-05" db="EMBL/GenBank/DDBJ databases">
        <authorList>
            <person name="Lanie J.A."/>
            <person name="Ng W.-L."/>
            <person name="Kazmierczak K.M."/>
            <person name="Andrzejewski T.M."/>
            <person name="Davidsen T.M."/>
            <person name="Wayne K.J."/>
            <person name="Tettelin H."/>
            <person name="Glass J.I."/>
            <person name="Rusch D."/>
            <person name="Podicherti R."/>
            <person name="Tsui H.-C.T."/>
            <person name="Winkler M.E."/>
        </authorList>
    </citation>
    <scope>NUCLEOTIDE SEQUENCE</scope>
</reference>
<feature type="transmembrane region" description="Helical" evidence="1">
    <location>
        <begin position="171"/>
        <end position="190"/>
    </location>
</feature>
<feature type="transmembrane region" description="Helical" evidence="1">
    <location>
        <begin position="86"/>
        <end position="104"/>
    </location>
</feature>
<feature type="transmembrane region" description="Helical" evidence="1">
    <location>
        <begin position="305"/>
        <end position="324"/>
    </location>
</feature>
<name>A0A382AE22_9ZZZZ</name>